<keyword evidence="2" id="KW-1185">Reference proteome</keyword>
<dbReference type="Pfam" id="PF18950">
    <property type="entry name" value="DUF5694"/>
    <property type="match status" value="1"/>
</dbReference>
<dbReference type="AlphaFoldDB" id="A0A927CD27"/>
<dbReference type="InterPro" id="IPR043749">
    <property type="entry name" value="DUF5694"/>
</dbReference>
<comment type="caution">
    <text evidence="1">The sequence shown here is derived from an EMBL/GenBank/DDBJ whole genome shotgun (WGS) entry which is preliminary data.</text>
</comment>
<proteinExistence type="predicted"/>
<name>A0A927CD27_9BACL</name>
<reference evidence="1" key="1">
    <citation type="submission" date="2020-09" db="EMBL/GenBank/DDBJ databases">
        <title>A novel bacterium of genus Paenibacillus, isolated from South China Sea.</title>
        <authorList>
            <person name="Huang H."/>
            <person name="Mo K."/>
            <person name="Hu Y."/>
        </authorList>
    </citation>
    <scope>NUCLEOTIDE SEQUENCE</scope>
    <source>
        <strain evidence="1">IB182363</strain>
    </source>
</reference>
<organism evidence="1 2">
    <name type="scientific">Paenibacillus oceani</name>
    <dbReference type="NCBI Taxonomy" id="2772510"/>
    <lineage>
        <taxon>Bacteria</taxon>
        <taxon>Bacillati</taxon>
        <taxon>Bacillota</taxon>
        <taxon>Bacilli</taxon>
        <taxon>Bacillales</taxon>
        <taxon>Paenibacillaceae</taxon>
        <taxon>Paenibacillus</taxon>
    </lineage>
</organism>
<sequence>MLERGFEEAEINQPELAKEAEEHTEQLRKMYKPGTVLEMIRSHNDEELNAFDHQYYIRYRARLGDYPDYIGPFWLRWWYRRNLIIFSNIARLATEDDRILVIYGSGHNYLLKQFIHESGLFEVEHIDKYLE</sequence>
<evidence type="ECO:0000313" key="2">
    <source>
        <dbReference type="Proteomes" id="UP000639396"/>
    </source>
</evidence>
<protein>
    <submittedName>
        <fullName evidence="1">Uncharacterized protein</fullName>
    </submittedName>
</protein>
<gene>
    <name evidence="1" type="ORF">IDH45_18710</name>
</gene>
<evidence type="ECO:0000313" key="1">
    <source>
        <dbReference type="EMBL" id="MBD2864021.1"/>
    </source>
</evidence>
<dbReference type="Proteomes" id="UP000639396">
    <property type="component" value="Unassembled WGS sequence"/>
</dbReference>
<accession>A0A927CD27</accession>
<dbReference type="EMBL" id="JACXJA010000026">
    <property type="protein sequence ID" value="MBD2864021.1"/>
    <property type="molecule type" value="Genomic_DNA"/>
</dbReference>